<keyword evidence="11" id="KW-1185">Reference proteome</keyword>
<organism evidence="10 11">
    <name type="scientific">Megalurothrips usitatus</name>
    <name type="common">bean blossom thrips</name>
    <dbReference type="NCBI Taxonomy" id="439358"/>
    <lineage>
        <taxon>Eukaryota</taxon>
        <taxon>Metazoa</taxon>
        <taxon>Ecdysozoa</taxon>
        <taxon>Arthropoda</taxon>
        <taxon>Hexapoda</taxon>
        <taxon>Insecta</taxon>
        <taxon>Pterygota</taxon>
        <taxon>Neoptera</taxon>
        <taxon>Paraneoptera</taxon>
        <taxon>Thysanoptera</taxon>
        <taxon>Terebrantia</taxon>
        <taxon>Thripoidea</taxon>
        <taxon>Thripidae</taxon>
        <taxon>Megalurothrips</taxon>
    </lineage>
</organism>
<reference evidence="10" key="1">
    <citation type="submission" date="2022-12" db="EMBL/GenBank/DDBJ databases">
        <title>Chromosome-level genome assembly of the bean flower thrips Megalurothrips usitatus.</title>
        <authorList>
            <person name="Ma L."/>
            <person name="Liu Q."/>
            <person name="Li H."/>
            <person name="Cai W."/>
        </authorList>
    </citation>
    <scope>NUCLEOTIDE SEQUENCE</scope>
    <source>
        <strain evidence="10">Cailab_2022a</strain>
    </source>
</reference>
<dbReference type="Gene3D" id="3.90.660.10">
    <property type="match status" value="1"/>
</dbReference>
<name>A0AAV7XLX2_9NEOP</name>
<dbReference type="Proteomes" id="UP001075354">
    <property type="component" value="Chromosome 7"/>
</dbReference>
<evidence type="ECO:0000256" key="3">
    <source>
        <dbReference type="ARBA" id="ARBA00005995"/>
    </source>
</evidence>
<evidence type="ECO:0000313" key="10">
    <source>
        <dbReference type="EMBL" id="KAJ1525872.1"/>
    </source>
</evidence>
<dbReference type="GO" id="GO:0005737">
    <property type="term" value="C:cytoplasm"/>
    <property type="evidence" value="ECO:0007669"/>
    <property type="project" value="UniProtKB-SubCell"/>
</dbReference>
<evidence type="ECO:0000313" key="11">
    <source>
        <dbReference type="Proteomes" id="UP001075354"/>
    </source>
</evidence>
<dbReference type="PANTHER" id="PTHR10742:SF405">
    <property type="entry name" value="PEROXISOMAL N(1)-ACETYL-SPERMINE_SPERMIDINE OXIDASE"/>
    <property type="match status" value="1"/>
</dbReference>
<comment type="caution">
    <text evidence="10">The sequence shown here is derived from an EMBL/GenBank/DDBJ whole genome shotgun (WGS) entry which is preliminary data.</text>
</comment>
<feature type="compositionally biased region" description="Low complexity" evidence="8">
    <location>
        <begin position="323"/>
        <end position="332"/>
    </location>
</feature>
<dbReference type="InterPro" id="IPR002937">
    <property type="entry name" value="Amino_oxidase"/>
</dbReference>
<evidence type="ECO:0000256" key="1">
    <source>
        <dbReference type="ARBA" id="ARBA00001974"/>
    </source>
</evidence>
<keyword evidence="5" id="KW-0285">Flavoprotein</keyword>
<evidence type="ECO:0000256" key="8">
    <source>
        <dbReference type="SAM" id="MobiDB-lite"/>
    </source>
</evidence>
<dbReference type="GO" id="GO:0046592">
    <property type="term" value="F:polyamine oxidase activity"/>
    <property type="evidence" value="ECO:0007669"/>
    <property type="project" value="TreeGrafter"/>
</dbReference>
<dbReference type="Gene3D" id="3.50.50.60">
    <property type="entry name" value="FAD/NAD(P)-binding domain"/>
    <property type="match status" value="1"/>
</dbReference>
<sequence>MASSEPNDDVKRVKILIIGAGMAGLSAANHLAKNGMTDFLVLEASNKIGGRIFSAQTGKHRLELGANWIHGVLGNPLYEIAIANGLIDIVHVPKPHRVVAATEDGKQVPFGVLQEMYQAYVCFLRRCEEYFLCQYLPPEGINSVGEHLGLEMALFLERVSDPAQRHLRSLIFRCLLKRETCIAGCHSMSDIDLMQLGSYTELQGGNIALPSGYSSILDPVSRLIPPQNILKKHPVSTIRWRYSEELLIGNSVVSPGTDSGIDLYGLGDTGNESDDSDVTVTGDTPPESSPNSSREPSSEKECISVIENLPTNEERNIQPEGGSESAPASEPNSSEDKEGSAEDQKRSTFGSIPRRRKSRKRKSHHPNVEVVCENGQHFYADHVICCVPLGVLKTQASQLFSPSLPQYKLRSIDKLLFDTVDKIFLEYDRPFLNPEVSEVMLLWDSDECCSDTKEMKNRWYRKIYSFSKISETLLLAWISGKEAEYMETLSHEEVAETCTNILRKFLNDPFVPKPRSCICTTWGSQPYFRGSYTAIAVGASQDDIDNVAQPLYSNDQQAKPVVLFAGEHTHSSFYSTVHGAYLTGRSAAQILLAPDSPEELILEADEDASDLSAWIQGIALQ</sequence>
<feature type="domain" description="Amine oxidase" evidence="9">
    <location>
        <begin position="22"/>
        <end position="167"/>
    </location>
</feature>
<keyword evidence="4" id="KW-0963">Cytoplasm</keyword>
<evidence type="ECO:0000256" key="7">
    <source>
        <dbReference type="ARBA" id="ARBA00023002"/>
    </source>
</evidence>
<protein>
    <recommendedName>
        <fullName evidence="9">Amine oxidase domain-containing protein</fullName>
    </recommendedName>
</protein>
<dbReference type="PANTHER" id="PTHR10742">
    <property type="entry name" value="FLAVIN MONOAMINE OXIDASE"/>
    <property type="match status" value="1"/>
</dbReference>
<evidence type="ECO:0000256" key="6">
    <source>
        <dbReference type="ARBA" id="ARBA00022827"/>
    </source>
</evidence>
<comment type="subcellular location">
    <subcellularLocation>
        <location evidence="2">Cytoplasm</location>
    </subcellularLocation>
</comment>
<proteinExistence type="inferred from homology"/>
<gene>
    <name evidence="10" type="ORF">ONE63_009064</name>
</gene>
<feature type="domain" description="Amine oxidase" evidence="9">
    <location>
        <begin position="368"/>
        <end position="591"/>
    </location>
</feature>
<accession>A0AAV7XLX2</accession>
<comment type="cofactor">
    <cofactor evidence="1">
        <name>FAD</name>
        <dbReference type="ChEBI" id="CHEBI:57692"/>
    </cofactor>
</comment>
<feature type="compositionally biased region" description="Basic residues" evidence="8">
    <location>
        <begin position="353"/>
        <end position="365"/>
    </location>
</feature>
<dbReference type="Pfam" id="PF01593">
    <property type="entry name" value="Amino_oxidase"/>
    <property type="match status" value="2"/>
</dbReference>
<evidence type="ECO:0000259" key="9">
    <source>
        <dbReference type="Pfam" id="PF01593"/>
    </source>
</evidence>
<evidence type="ECO:0000256" key="2">
    <source>
        <dbReference type="ARBA" id="ARBA00004496"/>
    </source>
</evidence>
<evidence type="ECO:0000256" key="4">
    <source>
        <dbReference type="ARBA" id="ARBA00022490"/>
    </source>
</evidence>
<comment type="similarity">
    <text evidence="3">Belongs to the flavin monoamine oxidase family.</text>
</comment>
<keyword evidence="6" id="KW-0274">FAD</keyword>
<dbReference type="SUPFAM" id="SSF54373">
    <property type="entry name" value="FAD-linked reductases, C-terminal domain"/>
    <property type="match status" value="1"/>
</dbReference>
<feature type="compositionally biased region" description="Basic and acidic residues" evidence="8">
    <location>
        <begin position="334"/>
        <end position="346"/>
    </location>
</feature>
<keyword evidence="7" id="KW-0560">Oxidoreductase</keyword>
<dbReference type="InterPro" id="IPR036188">
    <property type="entry name" value="FAD/NAD-bd_sf"/>
</dbReference>
<dbReference type="EMBL" id="JAPTSV010000007">
    <property type="protein sequence ID" value="KAJ1525872.1"/>
    <property type="molecule type" value="Genomic_DNA"/>
</dbReference>
<feature type="compositionally biased region" description="Low complexity" evidence="8">
    <location>
        <begin position="278"/>
        <end position="295"/>
    </location>
</feature>
<feature type="region of interest" description="Disordered" evidence="8">
    <location>
        <begin position="263"/>
        <end position="366"/>
    </location>
</feature>
<evidence type="ECO:0000256" key="5">
    <source>
        <dbReference type="ARBA" id="ARBA00022630"/>
    </source>
</evidence>
<dbReference type="InterPro" id="IPR050281">
    <property type="entry name" value="Flavin_monoamine_oxidase"/>
</dbReference>
<dbReference type="SUPFAM" id="SSF51905">
    <property type="entry name" value="FAD/NAD(P)-binding domain"/>
    <property type="match status" value="1"/>
</dbReference>
<dbReference type="AlphaFoldDB" id="A0AAV7XLX2"/>